<dbReference type="Proteomes" id="UP000044602">
    <property type="component" value="Unassembled WGS sequence"/>
</dbReference>
<evidence type="ECO:0000256" key="6">
    <source>
        <dbReference type="ARBA" id="ARBA00034311"/>
    </source>
</evidence>
<feature type="domain" description="Chitin-binding type-4" evidence="7">
    <location>
        <begin position="19"/>
        <end position="181"/>
    </location>
</feature>
<evidence type="ECO:0000256" key="3">
    <source>
        <dbReference type="ARBA" id="ARBA00023008"/>
    </source>
</evidence>
<dbReference type="AlphaFoldDB" id="A0A0G4L1F8"/>
<dbReference type="EMBL" id="CVQH01006891">
    <property type="protein sequence ID" value="CRK15817.1"/>
    <property type="molecule type" value="Genomic_DNA"/>
</dbReference>
<dbReference type="PANTHER" id="PTHR36575">
    <property type="entry name" value="BINDING PROTEIN, PUTATIVE (AFU_ORTHOLOGUE AFUA_1G14430)-RELATED"/>
    <property type="match status" value="1"/>
</dbReference>
<comment type="cofactor">
    <cofactor evidence="1">
        <name>Cu(2+)</name>
        <dbReference type="ChEBI" id="CHEBI:29036"/>
    </cofactor>
</comment>
<organism evidence="8 10">
    <name type="scientific">Verticillium longisporum</name>
    <name type="common">Verticillium dahliae var. longisporum</name>
    <dbReference type="NCBI Taxonomy" id="100787"/>
    <lineage>
        <taxon>Eukaryota</taxon>
        <taxon>Fungi</taxon>
        <taxon>Dikarya</taxon>
        <taxon>Ascomycota</taxon>
        <taxon>Pezizomycotina</taxon>
        <taxon>Sordariomycetes</taxon>
        <taxon>Hypocreomycetidae</taxon>
        <taxon>Glomerellales</taxon>
        <taxon>Plectosphaerellaceae</taxon>
        <taxon>Verticillium</taxon>
    </lineage>
</organism>
<dbReference type="Pfam" id="PF03067">
    <property type="entry name" value="LPMO_10"/>
    <property type="match status" value="1"/>
</dbReference>
<evidence type="ECO:0000313" key="10">
    <source>
        <dbReference type="Proteomes" id="UP000044602"/>
    </source>
</evidence>
<keyword evidence="10" id="KW-1185">Reference proteome</keyword>
<dbReference type="EMBL" id="CVQI01016335">
    <property type="protein sequence ID" value="CRK24468.1"/>
    <property type="molecule type" value="Genomic_DNA"/>
</dbReference>
<proteinExistence type="inferred from homology"/>
<evidence type="ECO:0000256" key="1">
    <source>
        <dbReference type="ARBA" id="ARBA00001973"/>
    </source>
</evidence>
<keyword evidence="4" id="KW-1015">Disulfide bond</keyword>
<evidence type="ECO:0000313" key="8">
    <source>
        <dbReference type="EMBL" id="CRK15817.1"/>
    </source>
</evidence>
<dbReference type="Gene3D" id="2.70.50.70">
    <property type="match status" value="1"/>
</dbReference>
<dbReference type="PANTHER" id="PTHR36575:SF2">
    <property type="entry name" value="CHITIN-BINDING TYPE-4 DOMAIN-CONTAINING PROTEIN-RELATED"/>
    <property type="match status" value="1"/>
</dbReference>
<dbReference type="InterPro" id="IPR004302">
    <property type="entry name" value="Cellulose/chitin-bd_N"/>
</dbReference>
<dbReference type="InterPro" id="IPR052282">
    <property type="entry name" value="Starch-active_LPMO"/>
</dbReference>
<keyword evidence="5" id="KW-0325">Glycoprotein</keyword>
<evidence type="ECO:0000259" key="7">
    <source>
        <dbReference type="Pfam" id="PF03067"/>
    </source>
</evidence>
<name>A0A0G4L1F8_VERLO</name>
<evidence type="ECO:0000256" key="2">
    <source>
        <dbReference type="ARBA" id="ARBA00022723"/>
    </source>
</evidence>
<reference evidence="10 11" key="1">
    <citation type="submission" date="2015-05" db="EMBL/GenBank/DDBJ databases">
        <authorList>
            <person name="Fogelqvist Johan"/>
        </authorList>
    </citation>
    <scope>NUCLEOTIDE SEQUENCE [LARGE SCALE GENOMIC DNA]</scope>
    <source>
        <strain evidence="8">VL1</strain>
        <strain evidence="9">VL2</strain>
    </source>
</reference>
<evidence type="ECO:0000313" key="11">
    <source>
        <dbReference type="Proteomes" id="UP000045706"/>
    </source>
</evidence>
<evidence type="ECO:0000256" key="5">
    <source>
        <dbReference type="ARBA" id="ARBA00023180"/>
    </source>
</evidence>
<evidence type="ECO:0000256" key="4">
    <source>
        <dbReference type="ARBA" id="ARBA00023157"/>
    </source>
</evidence>
<protein>
    <recommendedName>
        <fullName evidence="7">Chitin-binding type-4 domain-containing protein</fullName>
    </recommendedName>
</protein>
<keyword evidence="2" id="KW-0479">Metal-binding</keyword>
<sequence length="184" mass="19521">MLSSIALASAIMATTISGHGNLVKPPPRVPGPAMEAACGQQNVDSVLADSGIPLENFRNVPATCQLDLCRGATFADNTDRVQTFTAGQVVPITAEIPIPHEGPCNVSLVDTASNTVIGLPLILFQSYADENLAQLPPNNTAFEVTIPQLQPGQCTLAGECTMQWFWFGTNAQQTYESCVDFVLA</sequence>
<comment type="similarity">
    <text evidence="6">Belongs to the polysaccharide monooxygenase AA13 family.</text>
</comment>
<accession>A0A0G4L1F8</accession>
<dbReference type="Proteomes" id="UP000045706">
    <property type="component" value="Unassembled WGS sequence"/>
</dbReference>
<evidence type="ECO:0000313" key="9">
    <source>
        <dbReference type="EMBL" id="CRK24468.1"/>
    </source>
</evidence>
<keyword evidence="3" id="KW-0186">Copper</keyword>
<dbReference type="GO" id="GO:0046872">
    <property type="term" value="F:metal ion binding"/>
    <property type="evidence" value="ECO:0007669"/>
    <property type="project" value="UniProtKB-KW"/>
</dbReference>
<gene>
    <name evidence="8" type="ORF">BN1708_011560</name>
    <name evidence="9" type="ORF">BN1723_013311</name>
</gene>